<dbReference type="Proteomes" id="UP000886501">
    <property type="component" value="Unassembled WGS sequence"/>
</dbReference>
<accession>A0ACB6ZV07</accession>
<gene>
    <name evidence="1" type="ORF">BDM02DRAFT_3087135</name>
</gene>
<reference evidence="1" key="2">
    <citation type="journal article" date="2020" name="Nat. Commun.">
        <title>Large-scale genome sequencing of mycorrhizal fungi provides insights into the early evolution of symbiotic traits.</title>
        <authorList>
            <person name="Miyauchi S."/>
            <person name="Kiss E."/>
            <person name="Kuo A."/>
            <person name="Drula E."/>
            <person name="Kohler A."/>
            <person name="Sanchez-Garcia M."/>
            <person name="Morin E."/>
            <person name="Andreopoulos B."/>
            <person name="Barry K.W."/>
            <person name="Bonito G."/>
            <person name="Buee M."/>
            <person name="Carver A."/>
            <person name="Chen C."/>
            <person name="Cichocki N."/>
            <person name="Clum A."/>
            <person name="Culley D."/>
            <person name="Crous P.W."/>
            <person name="Fauchery L."/>
            <person name="Girlanda M."/>
            <person name="Hayes R.D."/>
            <person name="Keri Z."/>
            <person name="LaButti K."/>
            <person name="Lipzen A."/>
            <person name="Lombard V."/>
            <person name="Magnuson J."/>
            <person name="Maillard F."/>
            <person name="Murat C."/>
            <person name="Nolan M."/>
            <person name="Ohm R.A."/>
            <person name="Pangilinan J."/>
            <person name="Pereira M.F."/>
            <person name="Perotto S."/>
            <person name="Peter M."/>
            <person name="Pfister S."/>
            <person name="Riley R."/>
            <person name="Sitrit Y."/>
            <person name="Stielow J.B."/>
            <person name="Szollosi G."/>
            <person name="Zifcakova L."/>
            <person name="Stursova M."/>
            <person name="Spatafora J.W."/>
            <person name="Tedersoo L."/>
            <person name="Vaario L.M."/>
            <person name="Yamada A."/>
            <person name="Yan M."/>
            <person name="Wang P."/>
            <person name="Xu J."/>
            <person name="Bruns T."/>
            <person name="Baldrian P."/>
            <person name="Vilgalys R."/>
            <person name="Dunand C."/>
            <person name="Henrissat B."/>
            <person name="Grigoriev I.V."/>
            <person name="Hibbett D."/>
            <person name="Nagy L.G."/>
            <person name="Martin F.M."/>
        </authorList>
    </citation>
    <scope>NUCLEOTIDE SEQUENCE</scope>
    <source>
        <strain evidence="1">P2</strain>
    </source>
</reference>
<name>A0ACB6ZV07_THEGA</name>
<evidence type="ECO:0000313" key="1">
    <source>
        <dbReference type="EMBL" id="KAF9653645.1"/>
    </source>
</evidence>
<organism evidence="1 2">
    <name type="scientific">Thelephora ganbajun</name>
    <name type="common">Ganba fungus</name>
    <dbReference type="NCBI Taxonomy" id="370292"/>
    <lineage>
        <taxon>Eukaryota</taxon>
        <taxon>Fungi</taxon>
        <taxon>Dikarya</taxon>
        <taxon>Basidiomycota</taxon>
        <taxon>Agaricomycotina</taxon>
        <taxon>Agaricomycetes</taxon>
        <taxon>Thelephorales</taxon>
        <taxon>Thelephoraceae</taxon>
        <taxon>Thelephora</taxon>
    </lineage>
</organism>
<reference evidence="1" key="1">
    <citation type="submission" date="2019-10" db="EMBL/GenBank/DDBJ databases">
        <authorList>
            <consortium name="DOE Joint Genome Institute"/>
            <person name="Kuo A."/>
            <person name="Miyauchi S."/>
            <person name="Kiss E."/>
            <person name="Drula E."/>
            <person name="Kohler A."/>
            <person name="Sanchez-Garcia M."/>
            <person name="Andreopoulos B."/>
            <person name="Barry K.W."/>
            <person name="Bonito G."/>
            <person name="Buee M."/>
            <person name="Carver A."/>
            <person name="Chen C."/>
            <person name="Cichocki N."/>
            <person name="Clum A."/>
            <person name="Culley D."/>
            <person name="Crous P.W."/>
            <person name="Fauchery L."/>
            <person name="Girlanda M."/>
            <person name="Hayes R."/>
            <person name="Keri Z."/>
            <person name="Labutti K."/>
            <person name="Lipzen A."/>
            <person name="Lombard V."/>
            <person name="Magnuson J."/>
            <person name="Maillard F."/>
            <person name="Morin E."/>
            <person name="Murat C."/>
            <person name="Nolan M."/>
            <person name="Ohm R."/>
            <person name="Pangilinan J."/>
            <person name="Pereira M."/>
            <person name="Perotto S."/>
            <person name="Peter M."/>
            <person name="Riley R."/>
            <person name="Sitrit Y."/>
            <person name="Stielow B."/>
            <person name="Szollosi G."/>
            <person name="Zifcakova L."/>
            <person name="Stursova M."/>
            <person name="Spatafora J.W."/>
            <person name="Tedersoo L."/>
            <person name="Vaario L.-M."/>
            <person name="Yamada A."/>
            <person name="Yan M."/>
            <person name="Wang P."/>
            <person name="Xu J."/>
            <person name="Bruns T."/>
            <person name="Baldrian P."/>
            <person name="Vilgalys R."/>
            <person name="Henrissat B."/>
            <person name="Grigoriev I.V."/>
            <person name="Hibbett D."/>
            <person name="Nagy L.G."/>
            <person name="Martin F.M."/>
        </authorList>
    </citation>
    <scope>NUCLEOTIDE SEQUENCE</scope>
    <source>
        <strain evidence="1">P2</strain>
    </source>
</reference>
<evidence type="ECO:0000313" key="2">
    <source>
        <dbReference type="Proteomes" id="UP000886501"/>
    </source>
</evidence>
<proteinExistence type="predicted"/>
<keyword evidence="2" id="KW-1185">Reference proteome</keyword>
<comment type="caution">
    <text evidence="1">The sequence shown here is derived from an EMBL/GenBank/DDBJ whole genome shotgun (WGS) entry which is preliminary data.</text>
</comment>
<sequence length="848" mass="94162">MATRSHIPQPPHSAGLSYKGLRAAIDPHQIPSVVDTIDADRQTWEGGQMYLTLPGKHPPMCTSDFVAVDQGNSSPKFIRMSTWNVPNSSSLATEINVPVVAVVQPFAELDSLEDQIPVVETGSAGPERCGACRAYINAWCTWTSGGNKWKCNLCSNETVVHPDYFCNLDSNFMRLDHLQRPELNKGTVDFLVSDEYWAIEPPPNLNPSYASVGPSPKKTQHRKPQPMNYVFAFDVSAEAVRSGFLRSSCDALRTTIYQETEDGLVCKLPAGSKIAVISYDCVINVYKLNGSGPADVLVVPDIEDVYLPLGPEVFVDPIEARTIIQDTLTVIPNRVHDTTARESVLGSALCAALAALAGRGGQVIMFQGVIPTLGMGQLEPVQMESNFHKTENERLLYSPRNVFWKNVADECADEGIGISMFLAPSNFLDVASISYPVSVTGGELFYHPRFNPERDSHALFGQLNRLIQRRTVYNCMMRVRCSTGLKVAEQYGNFYKRSQTDLEFGVLDPDKSITVLFGHTSTLDERQYACIQSAVLYTTTTGQRMVRTCNMALPVVTLAMNVFRYADEDAAIAYWFRKAISKISTRPLDHIRDDLTETCTATLLGYRRDCAQASVASQMVIPEAFRGLAIYTLAMNKSKILKDTFVSADVRNYQVHKLLASSTRSLVQYLYPPVMSLHDLNETIALPDPVTGSIKIPSLMRNTHIFMSSNGVYFLGESLSCAPARDRWLNSFFLSDNGEVMMIWVGNSVSPQVLLDLFGVDDINNVDPRMSVLPELDTTLSIQVRNIITHRRIQMGRTPKLFVVRQNMDGAEIEFSDMLVEDQNNGALSYLDYLCVVHKNISTAVRPA</sequence>
<protein>
    <submittedName>
        <fullName evidence="1">Sec24-like protein</fullName>
    </submittedName>
</protein>
<dbReference type="EMBL" id="MU117963">
    <property type="protein sequence ID" value="KAF9653645.1"/>
    <property type="molecule type" value="Genomic_DNA"/>
</dbReference>